<evidence type="ECO:0008006" key="3">
    <source>
        <dbReference type="Google" id="ProtNLM"/>
    </source>
</evidence>
<keyword evidence="2" id="KW-1185">Reference proteome</keyword>
<name>A0ABQ5Q8R5_9BACT</name>
<gene>
    <name evidence="1" type="ORF">GETHPA_23940</name>
</gene>
<evidence type="ECO:0000313" key="2">
    <source>
        <dbReference type="Proteomes" id="UP001165089"/>
    </source>
</evidence>
<dbReference type="Pfam" id="PF04134">
    <property type="entry name" value="DCC1-like"/>
    <property type="match status" value="1"/>
</dbReference>
<dbReference type="EMBL" id="BSDD01000004">
    <property type="protein sequence ID" value="GLH70861.1"/>
    <property type="molecule type" value="Genomic_DNA"/>
</dbReference>
<organism evidence="1 2">
    <name type="scientific">Geothrix rubra</name>
    <dbReference type="NCBI Taxonomy" id="2927977"/>
    <lineage>
        <taxon>Bacteria</taxon>
        <taxon>Pseudomonadati</taxon>
        <taxon>Acidobacteriota</taxon>
        <taxon>Holophagae</taxon>
        <taxon>Holophagales</taxon>
        <taxon>Holophagaceae</taxon>
        <taxon>Geothrix</taxon>
    </lineage>
</organism>
<sequence>MPAPLLIAYDPDCSLCFRMALWLARRDRRGLLLVAPLRDPEVLVLAPELAGRDLSREIHGLDLGTRRIWQGAELLAPIARRLPAWAWAAPLLRIPGVTALVHRLYLGWSGWRFRRTGRLPFRDG</sequence>
<protein>
    <recommendedName>
        <fullName evidence="3">DUF393 domain-containing protein</fullName>
    </recommendedName>
</protein>
<dbReference type="Proteomes" id="UP001165089">
    <property type="component" value="Unassembled WGS sequence"/>
</dbReference>
<evidence type="ECO:0000313" key="1">
    <source>
        <dbReference type="EMBL" id="GLH70861.1"/>
    </source>
</evidence>
<comment type="caution">
    <text evidence="1">The sequence shown here is derived from an EMBL/GenBank/DDBJ whole genome shotgun (WGS) entry which is preliminary data.</text>
</comment>
<accession>A0ABQ5Q8R5</accession>
<dbReference type="InterPro" id="IPR007263">
    <property type="entry name" value="DCC1-like"/>
</dbReference>
<reference evidence="1 2" key="1">
    <citation type="journal article" date="2023" name="Antonie Van Leeuwenhoek">
        <title>Mesoterricola silvestris gen. nov., sp. nov., Mesoterricola sediminis sp. nov., Geothrix oryzae sp. nov., Geothrix edaphica sp. nov., Geothrix rubra sp. nov., and Geothrix limicola sp. nov., six novel members of Acidobacteriota isolated from soils.</title>
        <authorList>
            <person name="Itoh H."/>
            <person name="Sugisawa Y."/>
            <person name="Mise K."/>
            <person name="Xu Z."/>
            <person name="Kuniyasu M."/>
            <person name="Ushijima N."/>
            <person name="Kawano K."/>
            <person name="Kobayashi E."/>
            <person name="Shiratori Y."/>
            <person name="Masuda Y."/>
            <person name="Senoo K."/>
        </authorList>
    </citation>
    <scope>NUCLEOTIDE SEQUENCE [LARGE SCALE GENOMIC DNA]</scope>
    <source>
        <strain evidence="1 2">Red803</strain>
    </source>
</reference>
<proteinExistence type="predicted"/>